<evidence type="ECO:0000256" key="7">
    <source>
        <dbReference type="HAMAP-Rule" id="MF_01008"/>
    </source>
</evidence>
<comment type="subunit">
    <text evidence="7">Forms oligomers.</text>
</comment>
<dbReference type="GO" id="GO:0003700">
    <property type="term" value="F:DNA-binding transcription factor activity"/>
    <property type="evidence" value="ECO:0007669"/>
    <property type="project" value="UniProtKB-UniRule"/>
</dbReference>
<dbReference type="EMBL" id="PHFL01000035">
    <property type="protein sequence ID" value="RFM24618.1"/>
    <property type="molecule type" value="Genomic_DNA"/>
</dbReference>
<dbReference type="CDD" id="cd16320">
    <property type="entry name" value="MraZ_N"/>
    <property type="match status" value="1"/>
</dbReference>
<keyword evidence="3" id="KW-0677">Repeat</keyword>
<sequence>MPNFRGTENYSIDDKGRLMIPASFRKKMANQNPGAVLVVFKTLQQSIELYEESEWAEVQKKIDALSEFNLNEKRLKTYYNANISETELDKQGRVLLPKRFLEACAIDKEVTIVGGGNKIEVWNPNKLNELLNAPPESLETLSERFIG</sequence>
<keyword evidence="5 7" id="KW-0238">DNA-binding</keyword>
<dbReference type="InterPro" id="IPR007159">
    <property type="entry name" value="SpoVT-AbrB_dom"/>
</dbReference>
<feature type="domain" description="SpoVT-AbrB" evidence="8">
    <location>
        <begin position="7"/>
        <end position="54"/>
    </location>
</feature>
<dbReference type="InterPro" id="IPR038619">
    <property type="entry name" value="MraZ_sf"/>
</dbReference>
<dbReference type="InterPro" id="IPR037914">
    <property type="entry name" value="SpoVT-AbrB_sf"/>
</dbReference>
<evidence type="ECO:0000313" key="9">
    <source>
        <dbReference type="EMBL" id="RFM24618.1"/>
    </source>
</evidence>
<dbReference type="GO" id="GO:0005737">
    <property type="term" value="C:cytoplasm"/>
    <property type="evidence" value="ECO:0007669"/>
    <property type="project" value="UniProtKB-UniRule"/>
</dbReference>
<accession>A0A395M325</accession>
<dbReference type="Pfam" id="PF02381">
    <property type="entry name" value="MraZ"/>
    <property type="match status" value="2"/>
</dbReference>
<dbReference type="PANTHER" id="PTHR34701">
    <property type="entry name" value="TRANSCRIPTIONAL REGULATOR MRAZ"/>
    <property type="match status" value="1"/>
</dbReference>
<evidence type="ECO:0000256" key="6">
    <source>
        <dbReference type="ARBA" id="ARBA00023163"/>
    </source>
</evidence>
<evidence type="ECO:0000313" key="10">
    <source>
        <dbReference type="Proteomes" id="UP000266389"/>
    </source>
</evidence>
<dbReference type="InterPro" id="IPR035642">
    <property type="entry name" value="MraZ_N"/>
</dbReference>
<organism evidence="9 10">
    <name type="scientific">Candidatus Thermochlorobacter aerophilus</name>
    <dbReference type="NCBI Taxonomy" id="1868324"/>
    <lineage>
        <taxon>Bacteria</taxon>
        <taxon>Pseudomonadati</taxon>
        <taxon>Chlorobiota</taxon>
        <taxon>Chlorobiia</taxon>
        <taxon>Chlorobiales</taxon>
        <taxon>Candidatus Thermochlorobacteriaceae</taxon>
        <taxon>Candidatus Thermochlorobacter</taxon>
    </lineage>
</organism>
<evidence type="ECO:0000256" key="3">
    <source>
        <dbReference type="ARBA" id="ARBA00022737"/>
    </source>
</evidence>
<reference evidence="9 10" key="1">
    <citation type="journal article" date="2011" name="ISME J.">
        <title>Community ecology of hot spring cyanobacterial mats: predominant populations and their functional potential.</title>
        <authorList>
            <person name="Klatt C.G."/>
            <person name="Wood J.M."/>
            <person name="Rusch D.B."/>
            <person name="Bateson M.M."/>
            <person name="Hamamura N."/>
            <person name="Heidelberg J.F."/>
            <person name="Grossman A.R."/>
            <person name="Bhaya D."/>
            <person name="Cohan F.M."/>
            <person name="Kuhl M."/>
            <person name="Bryant D.A."/>
            <person name="Ward D.M."/>
        </authorList>
    </citation>
    <scope>NUCLEOTIDE SEQUENCE [LARGE SCALE GENOMIC DNA]</scope>
    <source>
        <strain evidence="9">OS</strain>
    </source>
</reference>
<dbReference type="NCBIfam" id="TIGR00242">
    <property type="entry name" value="division/cell wall cluster transcriptional repressor MraZ"/>
    <property type="match status" value="1"/>
</dbReference>
<dbReference type="AlphaFoldDB" id="A0A395M325"/>
<dbReference type="InterPro" id="IPR020603">
    <property type="entry name" value="MraZ_dom"/>
</dbReference>
<comment type="caution">
    <text evidence="9">The sequence shown here is derived from an EMBL/GenBank/DDBJ whole genome shotgun (WGS) entry which is preliminary data.</text>
</comment>
<protein>
    <recommendedName>
        <fullName evidence="1 7">Transcriptional regulator MraZ</fullName>
    </recommendedName>
</protein>
<name>A0A395M325_9BACT</name>
<dbReference type="InterPro" id="IPR003444">
    <property type="entry name" value="MraZ"/>
</dbReference>
<evidence type="ECO:0000256" key="5">
    <source>
        <dbReference type="ARBA" id="ARBA00023125"/>
    </source>
</evidence>
<dbReference type="Proteomes" id="UP000266389">
    <property type="component" value="Unassembled WGS sequence"/>
</dbReference>
<gene>
    <name evidence="7 9" type="primary">mraZ</name>
    <name evidence="9" type="ORF">D0433_04855</name>
</gene>
<dbReference type="SUPFAM" id="SSF89447">
    <property type="entry name" value="AbrB/MazE/MraZ-like"/>
    <property type="match status" value="1"/>
</dbReference>
<dbReference type="GO" id="GO:0000976">
    <property type="term" value="F:transcription cis-regulatory region binding"/>
    <property type="evidence" value="ECO:0007669"/>
    <property type="project" value="TreeGrafter"/>
</dbReference>
<dbReference type="PROSITE" id="PS51740">
    <property type="entry name" value="SPOVT_ABRB"/>
    <property type="match status" value="2"/>
</dbReference>
<dbReference type="HAMAP" id="MF_01008">
    <property type="entry name" value="MraZ"/>
    <property type="match status" value="1"/>
</dbReference>
<proteinExistence type="inferred from homology"/>
<evidence type="ECO:0000256" key="2">
    <source>
        <dbReference type="ARBA" id="ARBA00022490"/>
    </source>
</evidence>
<evidence type="ECO:0000259" key="8">
    <source>
        <dbReference type="PROSITE" id="PS51740"/>
    </source>
</evidence>
<keyword evidence="4 7" id="KW-0805">Transcription regulation</keyword>
<dbReference type="PANTHER" id="PTHR34701:SF1">
    <property type="entry name" value="TRANSCRIPTIONAL REGULATOR MRAZ"/>
    <property type="match status" value="1"/>
</dbReference>
<comment type="subcellular location">
    <subcellularLocation>
        <location evidence="7">Cytoplasm</location>
        <location evidence="7">Nucleoid</location>
    </subcellularLocation>
</comment>
<keyword evidence="6 7" id="KW-0804">Transcription</keyword>
<dbReference type="Gene3D" id="3.40.1550.20">
    <property type="entry name" value="Transcriptional regulator MraZ domain"/>
    <property type="match status" value="1"/>
</dbReference>
<feature type="domain" description="SpoVT-AbrB" evidence="8">
    <location>
        <begin position="83"/>
        <end position="126"/>
    </location>
</feature>
<comment type="similarity">
    <text evidence="7">Belongs to the MraZ family.</text>
</comment>
<dbReference type="InterPro" id="IPR035644">
    <property type="entry name" value="MraZ_C"/>
</dbReference>
<evidence type="ECO:0000256" key="1">
    <source>
        <dbReference type="ARBA" id="ARBA00013860"/>
    </source>
</evidence>
<keyword evidence="2 7" id="KW-0963">Cytoplasm</keyword>
<dbReference type="CDD" id="cd16321">
    <property type="entry name" value="MraZ_C"/>
    <property type="match status" value="1"/>
</dbReference>
<evidence type="ECO:0000256" key="4">
    <source>
        <dbReference type="ARBA" id="ARBA00023015"/>
    </source>
</evidence>
<dbReference type="GO" id="GO:0009295">
    <property type="term" value="C:nucleoid"/>
    <property type="evidence" value="ECO:0007669"/>
    <property type="project" value="UniProtKB-SubCell"/>
</dbReference>
<dbReference type="GO" id="GO:2000143">
    <property type="term" value="P:negative regulation of DNA-templated transcription initiation"/>
    <property type="evidence" value="ECO:0007669"/>
    <property type="project" value="TreeGrafter"/>
</dbReference>